<evidence type="ECO:0000313" key="5">
    <source>
        <dbReference type="Proteomes" id="UP001275315"/>
    </source>
</evidence>
<name>A0ABU5CUW6_9BACI</name>
<keyword evidence="1" id="KW-0597">Phosphoprotein</keyword>
<dbReference type="Gene3D" id="2.40.50.180">
    <property type="entry name" value="CheA-289, Domain 4"/>
    <property type="match status" value="1"/>
</dbReference>
<dbReference type="InterPro" id="IPR024181">
    <property type="entry name" value="Chemotax_regulator_CheV"/>
</dbReference>
<dbReference type="PANTHER" id="PTHR47233:SF3">
    <property type="entry name" value="CHEMOTAXIS PROTEIN CHEV"/>
    <property type="match status" value="1"/>
</dbReference>
<evidence type="ECO:0000259" key="3">
    <source>
        <dbReference type="PROSITE" id="PS50851"/>
    </source>
</evidence>
<dbReference type="Proteomes" id="UP001275315">
    <property type="component" value="Unassembled WGS sequence"/>
</dbReference>
<dbReference type="Pfam" id="PF01584">
    <property type="entry name" value="CheW"/>
    <property type="match status" value="1"/>
</dbReference>
<comment type="caution">
    <text evidence="4">The sequence shown here is derived from an EMBL/GenBank/DDBJ whole genome shotgun (WGS) entry which is preliminary data.</text>
</comment>
<accession>A0ABU5CUW6</accession>
<dbReference type="RefSeq" id="WP_320381028.1">
    <property type="nucleotide sequence ID" value="NZ_JAWDIQ010000003.1"/>
</dbReference>
<dbReference type="EMBL" id="JAWDIQ010000003">
    <property type="protein sequence ID" value="MDY0410162.1"/>
    <property type="molecule type" value="Genomic_DNA"/>
</dbReference>
<dbReference type="InterPro" id="IPR001789">
    <property type="entry name" value="Sig_transdc_resp-reg_receiver"/>
</dbReference>
<feature type="domain" description="CheW-like" evidence="3">
    <location>
        <begin position="15"/>
        <end position="154"/>
    </location>
</feature>
<organism evidence="4 5">
    <name type="scientific">Paracerasibacillus soli</name>
    <dbReference type="NCBI Taxonomy" id="480284"/>
    <lineage>
        <taxon>Bacteria</taxon>
        <taxon>Bacillati</taxon>
        <taxon>Bacillota</taxon>
        <taxon>Bacilli</taxon>
        <taxon>Bacillales</taxon>
        <taxon>Bacillaceae</taxon>
        <taxon>Paracerasibacillus</taxon>
    </lineage>
</organism>
<dbReference type="InterPro" id="IPR011006">
    <property type="entry name" value="CheY-like_superfamily"/>
</dbReference>
<gene>
    <name evidence="4" type="ORF">RWD45_18410</name>
</gene>
<sequence>MNKSGDILLDSGTNELEVILFYLGNETYGINVLKVREIIVPMPITKLPQSHDHVEGVIRLREEVLPVINLEKVLNIPREKIESEDKFIVCELNQTKIAFRVHGVKKIHRISWEQIEKPDDLSTGRQPFASGIIKMADEMAILLDFEKVVIDISPKVGINVEAVKALGPRERNTKKIIVAEDSAVLRELIKDTLYEAGYQDVQFYQNGKEAWDYLESIGDDKGKNPLDTVQLLITDIEMPQMDGHHLTKRVKSHPRLKDIPVLIFSSLITEDLQHKGEQVGASGQISKPDIVRLIQEIDKLVL</sequence>
<evidence type="ECO:0000259" key="2">
    <source>
        <dbReference type="PROSITE" id="PS50110"/>
    </source>
</evidence>
<dbReference type="SMART" id="SM00448">
    <property type="entry name" value="REC"/>
    <property type="match status" value="1"/>
</dbReference>
<reference evidence="4 5" key="1">
    <citation type="submission" date="2023-10" db="EMBL/GenBank/DDBJ databases">
        <title>Virgibacillus soli CC-YMP-6 genome.</title>
        <authorList>
            <person name="Miliotis G."/>
            <person name="Sengupta P."/>
            <person name="Hameed A."/>
            <person name="Chuvochina M."/>
            <person name="Mcdonagh F."/>
            <person name="Simpson A.C."/>
            <person name="Singh N.K."/>
            <person name="Rekha P.D."/>
            <person name="Raman K."/>
            <person name="Hugenholtz P."/>
            <person name="Venkateswaran K."/>
        </authorList>
    </citation>
    <scope>NUCLEOTIDE SEQUENCE [LARGE SCALE GENOMIC DNA]</scope>
    <source>
        <strain evidence="4 5">CC-YMP-6</strain>
    </source>
</reference>
<keyword evidence="5" id="KW-1185">Reference proteome</keyword>
<proteinExistence type="predicted"/>
<dbReference type="PANTHER" id="PTHR47233">
    <property type="entry name" value="CHEMOTAXIS PROTEIN CHEV"/>
    <property type="match status" value="1"/>
</dbReference>
<dbReference type="Pfam" id="PF00072">
    <property type="entry name" value="Response_reg"/>
    <property type="match status" value="1"/>
</dbReference>
<feature type="domain" description="Response regulatory" evidence="2">
    <location>
        <begin position="175"/>
        <end position="302"/>
    </location>
</feature>
<dbReference type="InterPro" id="IPR002545">
    <property type="entry name" value="CheW-lke_dom"/>
</dbReference>
<dbReference type="Gene3D" id="3.40.50.2300">
    <property type="match status" value="1"/>
</dbReference>
<dbReference type="InterPro" id="IPR036061">
    <property type="entry name" value="CheW-like_dom_sf"/>
</dbReference>
<feature type="modified residue" description="4-aspartylphosphate" evidence="1">
    <location>
        <position position="235"/>
    </location>
</feature>
<dbReference type="PROSITE" id="PS50851">
    <property type="entry name" value="CHEW"/>
    <property type="match status" value="1"/>
</dbReference>
<dbReference type="SUPFAM" id="SSF52172">
    <property type="entry name" value="CheY-like"/>
    <property type="match status" value="1"/>
</dbReference>
<dbReference type="PROSITE" id="PS50110">
    <property type="entry name" value="RESPONSE_REGULATORY"/>
    <property type="match status" value="1"/>
</dbReference>
<protein>
    <submittedName>
        <fullName evidence="4">Chemotaxis protein</fullName>
    </submittedName>
</protein>
<dbReference type="SUPFAM" id="SSF50341">
    <property type="entry name" value="CheW-like"/>
    <property type="match status" value="1"/>
</dbReference>
<dbReference type="SMART" id="SM00260">
    <property type="entry name" value="CheW"/>
    <property type="match status" value="1"/>
</dbReference>
<evidence type="ECO:0000313" key="4">
    <source>
        <dbReference type="EMBL" id="MDY0410162.1"/>
    </source>
</evidence>
<evidence type="ECO:0000256" key="1">
    <source>
        <dbReference type="PROSITE-ProRule" id="PRU00169"/>
    </source>
</evidence>
<dbReference type="PIRSF" id="PIRSF002867">
    <property type="entry name" value="CheV"/>
    <property type="match status" value="1"/>
</dbReference>
<dbReference type="Gene3D" id="2.30.30.40">
    <property type="entry name" value="SH3 Domains"/>
    <property type="match status" value="1"/>
</dbReference>